<dbReference type="OrthoDB" id="676979at2759"/>
<accession>A0A2G5CIZ8</accession>
<keyword evidence="12" id="KW-0067">ATP-binding</keyword>
<keyword evidence="6" id="KW-0808">Transferase</keyword>
<protein>
    <recommendedName>
        <fullName evidence="2">non-specific serine/threonine protein kinase</fullName>
        <ecNumber evidence="2">2.7.11.1</ecNumber>
    </recommendedName>
</protein>
<dbReference type="PANTHER" id="PTHR48005">
    <property type="entry name" value="LEUCINE RICH REPEAT KINASE 2"/>
    <property type="match status" value="1"/>
</dbReference>
<dbReference type="AlphaFoldDB" id="A0A2G5CIZ8"/>
<dbReference type="SUPFAM" id="SSF52058">
    <property type="entry name" value="L domain-like"/>
    <property type="match status" value="2"/>
</dbReference>
<comment type="subcellular location">
    <subcellularLocation>
        <location evidence="1">Membrane</location>
        <topology evidence="1">Single-pass type I membrane protein</topology>
    </subcellularLocation>
</comment>
<dbReference type="Proteomes" id="UP000230069">
    <property type="component" value="Unassembled WGS sequence"/>
</dbReference>
<feature type="signal peptide" evidence="20">
    <location>
        <begin position="1"/>
        <end position="30"/>
    </location>
</feature>
<feature type="domain" description="Protein kinase" evidence="21">
    <location>
        <begin position="628"/>
        <end position="910"/>
    </location>
</feature>
<evidence type="ECO:0000256" key="6">
    <source>
        <dbReference type="ARBA" id="ARBA00022679"/>
    </source>
</evidence>
<dbReference type="EC" id="2.7.11.1" evidence="2"/>
<proteinExistence type="predicted"/>
<evidence type="ECO:0000256" key="14">
    <source>
        <dbReference type="ARBA" id="ARBA00023136"/>
    </source>
</evidence>
<dbReference type="Gene3D" id="3.30.200.20">
    <property type="entry name" value="Phosphorylase Kinase, domain 1"/>
    <property type="match status" value="1"/>
</dbReference>
<keyword evidence="3" id="KW-0723">Serine/threonine-protein kinase</keyword>
<evidence type="ECO:0000256" key="17">
    <source>
        <dbReference type="ARBA" id="ARBA00047899"/>
    </source>
</evidence>
<feature type="chain" id="PRO_5013606232" description="non-specific serine/threonine protein kinase" evidence="20">
    <location>
        <begin position="31"/>
        <end position="941"/>
    </location>
</feature>
<feature type="transmembrane region" description="Helical" evidence="19">
    <location>
        <begin position="564"/>
        <end position="587"/>
    </location>
</feature>
<dbReference type="Pfam" id="PF13855">
    <property type="entry name" value="LRR_8"/>
    <property type="match status" value="2"/>
</dbReference>
<keyword evidence="7 19" id="KW-0812">Transmembrane</keyword>
<dbReference type="SMART" id="SM00369">
    <property type="entry name" value="LRR_TYP"/>
    <property type="match status" value="6"/>
</dbReference>
<evidence type="ECO:0000256" key="13">
    <source>
        <dbReference type="ARBA" id="ARBA00022989"/>
    </source>
</evidence>
<evidence type="ECO:0000256" key="16">
    <source>
        <dbReference type="ARBA" id="ARBA00023180"/>
    </source>
</evidence>
<dbReference type="PANTHER" id="PTHR48005:SF70">
    <property type="entry name" value="MDIS1-INTERACTING RECEPTOR LIKE KINASE 2-LIKE"/>
    <property type="match status" value="1"/>
</dbReference>
<dbReference type="SUPFAM" id="SSF56112">
    <property type="entry name" value="Protein kinase-like (PK-like)"/>
    <property type="match status" value="1"/>
</dbReference>
<dbReference type="InterPro" id="IPR000719">
    <property type="entry name" value="Prot_kinase_dom"/>
</dbReference>
<evidence type="ECO:0000313" key="22">
    <source>
        <dbReference type="EMBL" id="PIA31282.1"/>
    </source>
</evidence>
<evidence type="ECO:0000313" key="23">
    <source>
        <dbReference type="Proteomes" id="UP000230069"/>
    </source>
</evidence>
<dbReference type="STRING" id="218851.A0A2G5CIZ8"/>
<dbReference type="InterPro" id="IPR011009">
    <property type="entry name" value="Kinase-like_dom_sf"/>
</dbReference>
<dbReference type="FunFam" id="3.80.10.10:FF:000177">
    <property type="entry name" value="Leucine-rich repeat receptor-like serine/threonine-protein kinase At1g17230"/>
    <property type="match status" value="1"/>
</dbReference>
<evidence type="ECO:0000256" key="1">
    <source>
        <dbReference type="ARBA" id="ARBA00004479"/>
    </source>
</evidence>
<evidence type="ECO:0000256" key="20">
    <source>
        <dbReference type="SAM" id="SignalP"/>
    </source>
</evidence>
<evidence type="ECO:0000256" key="19">
    <source>
        <dbReference type="SAM" id="Phobius"/>
    </source>
</evidence>
<keyword evidence="5" id="KW-0433">Leucine-rich repeat</keyword>
<dbReference type="InterPro" id="IPR013210">
    <property type="entry name" value="LRR_N_plant-typ"/>
</dbReference>
<evidence type="ECO:0000256" key="18">
    <source>
        <dbReference type="ARBA" id="ARBA00048679"/>
    </source>
</evidence>
<keyword evidence="15" id="KW-0675">Receptor</keyword>
<dbReference type="InParanoid" id="A0A2G5CIZ8"/>
<evidence type="ECO:0000256" key="15">
    <source>
        <dbReference type="ARBA" id="ARBA00023170"/>
    </source>
</evidence>
<comment type="catalytic activity">
    <reaction evidence="17">
        <text>L-threonyl-[protein] + ATP = O-phospho-L-threonyl-[protein] + ADP + H(+)</text>
        <dbReference type="Rhea" id="RHEA:46608"/>
        <dbReference type="Rhea" id="RHEA-COMP:11060"/>
        <dbReference type="Rhea" id="RHEA-COMP:11605"/>
        <dbReference type="ChEBI" id="CHEBI:15378"/>
        <dbReference type="ChEBI" id="CHEBI:30013"/>
        <dbReference type="ChEBI" id="CHEBI:30616"/>
        <dbReference type="ChEBI" id="CHEBI:61977"/>
        <dbReference type="ChEBI" id="CHEBI:456216"/>
        <dbReference type="EC" id="2.7.11.1"/>
    </reaction>
</comment>
<dbReference type="Pfam" id="PF08263">
    <property type="entry name" value="LRRNT_2"/>
    <property type="match status" value="1"/>
</dbReference>
<evidence type="ECO:0000256" key="7">
    <source>
        <dbReference type="ARBA" id="ARBA00022692"/>
    </source>
</evidence>
<keyword evidence="9" id="KW-0677">Repeat</keyword>
<evidence type="ECO:0000256" key="9">
    <source>
        <dbReference type="ARBA" id="ARBA00022737"/>
    </source>
</evidence>
<dbReference type="Gene3D" id="1.10.510.10">
    <property type="entry name" value="Transferase(Phosphotransferase) domain 1"/>
    <property type="match status" value="1"/>
</dbReference>
<keyword evidence="11" id="KW-0418">Kinase</keyword>
<evidence type="ECO:0000256" key="12">
    <source>
        <dbReference type="ARBA" id="ARBA00022840"/>
    </source>
</evidence>
<evidence type="ECO:0000256" key="8">
    <source>
        <dbReference type="ARBA" id="ARBA00022729"/>
    </source>
</evidence>
<evidence type="ECO:0000259" key="21">
    <source>
        <dbReference type="PROSITE" id="PS50011"/>
    </source>
</evidence>
<dbReference type="FunFam" id="3.30.200.20:FF:000309">
    <property type="entry name" value="Leucine-rich repeat receptor protein kinase MSP1"/>
    <property type="match status" value="1"/>
</dbReference>
<evidence type="ECO:0000256" key="5">
    <source>
        <dbReference type="ARBA" id="ARBA00022614"/>
    </source>
</evidence>
<dbReference type="Pfam" id="PF00560">
    <property type="entry name" value="LRR_1"/>
    <property type="match status" value="4"/>
</dbReference>
<keyword evidence="23" id="KW-1185">Reference proteome</keyword>
<dbReference type="GO" id="GO:0005524">
    <property type="term" value="F:ATP binding"/>
    <property type="evidence" value="ECO:0007669"/>
    <property type="project" value="UniProtKB-KW"/>
</dbReference>
<dbReference type="EMBL" id="KZ305068">
    <property type="protein sequence ID" value="PIA31282.1"/>
    <property type="molecule type" value="Genomic_DNA"/>
</dbReference>
<dbReference type="InterPro" id="IPR051420">
    <property type="entry name" value="Ser_Thr_Kinases_DiverseReg"/>
</dbReference>
<dbReference type="GO" id="GO:0016020">
    <property type="term" value="C:membrane"/>
    <property type="evidence" value="ECO:0007669"/>
    <property type="project" value="UniProtKB-SubCell"/>
</dbReference>
<dbReference type="InterPro" id="IPR001611">
    <property type="entry name" value="Leu-rich_rpt"/>
</dbReference>
<evidence type="ECO:0000256" key="11">
    <source>
        <dbReference type="ARBA" id="ARBA00022777"/>
    </source>
</evidence>
<dbReference type="FunFam" id="3.80.10.10:FF:000400">
    <property type="entry name" value="Nuclear pore complex protein NUP107"/>
    <property type="match status" value="1"/>
</dbReference>
<dbReference type="InterPro" id="IPR032675">
    <property type="entry name" value="LRR_dom_sf"/>
</dbReference>
<keyword evidence="4" id="KW-0597">Phosphoprotein</keyword>
<dbReference type="Gene3D" id="3.80.10.10">
    <property type="entry name" value="Ribonuclease Inhibitor"/>
    <property type="match status" value="3"/>
</dbReference>
<comment type="catalytic activity">
    <reaction evidence="18">
        <text>L-seryl-[protein] + ATP = O-phospho-L-seryl-[protein] + ADP + H(+)</text>
        <dbReference type="Rhea" id="RHEA:17989"/>
        <dbReference type="Rhea" id="RHEA-COMP:9863"/>
        <dbReference type="Rhea" id="RHEA-COMP:11604"/>
        <dbReference type="ChEBI" id="CHEBI:15378"/>
        <dbReference type="ChEBI" id="CHEBI:29999"/>
        <dbReference type="ChEBI" id="CHEBI:30616"/>
        <dbReference type="ChEBI" id="CHEBI:83421"/>
        <dbReference type="ChEBI" id="CHEBI:456216"/>
        <dbReference type="EC" id="2.7.11.1"/>
    </reaction>
</comment>
<reference evidence="22 23" key="1">
    <citation type="submission" date="2017-09" db="EMBL/GenBank/DDBJ databases">
        <title>WGS assembly of Aquilegia coerulea Goldsmith.</title>
        <authorList>
            <person name="Hodges S."/>
            <person name="Kramer E."/>
            <person name="Nordborg M."/>
            <person name="Tomkins J."/>
            <person name="Borevitz J."/>
            <person name="Derieg N."/>
            <person name="Yan J."/>
            <person name="Mihaltcheva S."/>
            <person name="Hayes R.D."/>
            <person name="Rokhsar D."/>
        </authorList>
    </citation>
    <scope>NUCLEOTIDE SEQUENCE [LARGE SCALE GENOMIC DNA]</scope>
    <source>
        <strain evidence="23">cv. Goldsmith</strain>
    </source>
</reference>
<evidence type="ECO:0000256" key="3">
    <source>
        <dbReference type="ARBA" id="ARBA00022527"/>
    </source>
</evidence>
<dbReference type="PROSITE" id="PS00109">
    <property type="entry name" value="PROTEIN_KINASE_TYR"/>
    <property type="match status" value="1"/>
</dbReference>
<keyword evidence="13 19" id="KW-1133">Transmembrane helix</keyword>
<organism evidence="22 23">
    <name type="scientific">Aquilegia coerulea</name>
    <name type="common">Rocky mountain columbine</name>
    <dbReference type="NCBI Taxonomy" id="218851"/>
    <lineage>
        <taxon>Eukaryota</taxon>
        <taxon>Viridiplantae</taxon>
        <taxon>Streptophyta</taxon>
        <taxon>Embryophyta</taxon>
        <taxon>Tracheophyta</taxon>
        <taxon>Spermatophyta</taxon>
        <taxon>Magnoliopsida</taxon>
        <taxon>Ranunculales</taxon>
        <taxon>Ranunculaceae</taxon>
        <taxon>Thalictroideae</taxon>
        <taxon>Aquilegia</taxon>
    </lineage>
</organism>
<dbReference type="GO" id="GO:0004674">
    <property type="term" value="F:protein serine/threonine kinase activity"/>
    <property type="evidence" value="ECO:0007669"/>
    <property type="project" value="UniProtKB-KW"/>
</dbReference>
<gene>
    <name evidence="22" type="ORF">AQUCO_05100070v1</name>
</gene>
<evidence type="ECO:0000256" key="2">
    <source>
        <dbReference type="ARBA" id="ARBA00012513"/>
    </source>
</evidence>
<dbReference type="PRINTS" id="PR00019">
    <property type="entry name" value="LEURICHRPT"/>
</dbReference>
<name>A0A2G5CIZ8_AQUCA</name>
<dbReference type="InterPro" id="IPR003591">
    <property type="entry name" value="Leu-rich_rpt_typical-subtyp"/>
</dbReference>
<dbReference type="PROSITE" id="PS50011">
    <property type="entry name" value="PROTEIN_KINASE_DOM"/>
    <property type="match status" value="1"/>
</dbReference>
<evidence type="ECO:0000256" key="10">
    <source>
        <dbReference type="ARBA" id="ARBA00022741"/>
    </source>
</evidence>
<dbReference type="FunCoup" id="A0A2G5CIZ8">
    <property type="interactions" value="473"/>
</dbReference>
<dbReference type="InterPro" id="IPR008266">
    <property type="entry name" value="Tyr_kinase_AS"/>
</dbReference>
<keyword evidence="8 20" id="KW-0732">Signal</keyword>
<dbReference type="Pfam" id="PF00069">
    <property type="entry name" value="Pkinase"/>
    <property type="match status" value="1"/>
</dbReference>
<dbReference type="FunFam" id="1.10.510.10:FF:000445">
    <property type="entry name" value="MDIS1-interacting receptor like kinase 2"/>
    <property type="match status" value="1"/>
</dbReference>
<keyword evidence="16" id="KW-0325">Glycoprotein</keyword>
<evidence type="ECO:0000256" key="4">
    <source>
        <dbReference type="ARBA" id="ARBA00022553"/>
    </source>
</evidence>
<keyword evidence="10" id="KW-0547">Nucleotide-binding</keyword>
<keyword evidence="14 19" id="KW-0472">Membrane</keyword>
<sequence>MVPSHLRKLLFYLVLLLLLLLSSFHLNCYASTTTTTTTITPFEEAEALLKWKNSLNGSGAHSKLFSWVLPSSNNYSFHCSTWFGISCNTQGRVVKLIVWGEGLEGTLQNFPFSFLSNLAVLNLSSNSLYGTIPVHIANLSQLTHMNFTNNQFSGHIPSEMCQLTSLQILHLTLNNFDGRIPVEMGNLYNVSEIKIQNNLLTGPIPSSLGNLTKLTILYLCENNLSGSIPFELGQLKSLTGLGFIGNNLSGRLPKTLCGGGVLQIFSVASNNFIGPVPKSLKNCKTLVRFRLDGNKLHGNISDFFGIYPQLDFIDLSNNKFYGELLNNWSEYKILRDFRISNNNITGRIPSGLAALKKLGNLDISMNNLIGEIPRELGGLTSLLKLDLSGNNLDGNLPKEFGRLSSLANLDLSNNNLSGLIPKEIADCSKLLYLNLRNNKFSGSIPSELGNLISLQQVLDLSQNMFNGEIPSQLGMLKYLEYLNLSHNMLSGSIPNSFDDMTGLTSIDVSYNELEGPVPESKVFQDALTQAFEHNKRLCGRIKALGRCESSEMYNNGTNKRTLKIVFLCVGGAMSLMFAIIAVFFLVYKKKKDIEVQTTEDIINDDLFRIWEFDGRNVYADIIEATEGFDDKHCIGVGGCGSVYKAVLSSGQVVAVKKYHSREDGEQVDLKYFSAEIHALTELRHRNIVKFYGICSHARNSFLIYEYLERGSLANLLSNETEAASLGWNERINIIESVASVLSHMHHGCSPPLIHRDISSKNILLNSEFDAFVADFGIARVLNPNSSNWTTPAGTFGYLAPELAYTMRLTEKCDVYSFGVLGLEVIMGSHPGEFITSLATSSSTCEANIIFLVDMLDKRLPQPIPEILKQVVLVANLALACLNITPECRPTMESVFSELSSSRVAPKESVFSELSSCRFAPKESVFSELSSCRVAPKEPLYK</sequence>